<accession>A0ABP8S849</accession>
<evidence type="ECO:0000313" key="3">
    <source>
        <dbReference type="Proteomes" id="UP001500307"/>
    </source>
</evidence>
<evidence type="ECO:0000313" key="2">
    <source>
        <dbReference type="EMBL" id="GAA4563647.1"/>
    </source>
</evidence>
<comment type="caution">
    <text evidence="2">The sequence shown here is derived from an EMBL/GenBank/DDBJ whole genome shotgun (WGS) entry which is preliminary data.</text>
</comment>
<sequence>MILHDAPSTLLRRTRRALALTVVAVVAVVGMPATAASADHSLWHQNFPRKVHYSGGVARAAVSGSTWGSDWQGTHHLQAYDITVEDLSADGYRARVWVNIYKGCYCVSSGNRVKAVVFDNLDGANTSRFYYGDDRAYEQYVNAGERYTVEVKVGRYDGDTGGYDSSPAATHYYWLSN</sequence>
<dbReference type="RefSeq" id="WP_346116289.1">
    <property type="nucleotide sequence ID" value="NZ_BAABGU010000003.1"/>
</dbReference>
<feature type="chain" id="PRO_5045399175" description="Secreted protein" evidence="1">
    <location>
        <begin position="36"/>
        <end position="177"/>
    </location>
</feature>
<name>A0ABP8S849_9ACTN</name>
<proteinExistence type="predicted"/>
<dbReference type="Proteomes" id="UP001500307">
    <property type="component" value="Unassembled WGS sequence"/>
</dbReference>
<reference evidence="3" key="1">
    <citation type="journal article" date="2019" name="Int. J. Syst. Evol. Microbiol.">
        <title>The Global Catalogue of Microorganisms (GCM) 10K type strain sequencing project: providing services to taxonomists for standard genome sequencing and annotation.</title>
        <authorList>
            <consortium name="The Broad Institute Genomics Platform"/>
            <consortium name="The Broad Institute Genome Sequencing Center for Infectious Disease"/>
            <person name="Wu L."/>
            <person name="Ma J."/>
        </authorList>
    </citation>
    <scope>NUCLEOTIDE SEQUENCE [LARGE SCALE GENOMIC DNA]</scope>
    <source>
        <strain evidence="3">JCM 3175</strain>
    </source>
</reference>
<keyword evidence="1" id="KW-0732">Signal</keyword>
<dbReference type="EMBL" id="BAABGU010000003">
    <property type="protein sequence ID" value="GAA4563647.1"/>
    <property type="molecule type" value="Genomic_DNA"/>
</dbReference>
<keyword evidence="3" id="KW-1185">Reference proteome</keyword>
<organism evidence="2 3">
    <name type="scientific">Micromonospora coerulea</name>
    <dbReference type="NCBI Taxonomy" id="47856"/>
    <lineage>
        <taxon>Bacteria</taxon>
        <taxon>Bacillati</taxon>
        <taxon>Actinomycetota</taxon>
        <taxon>Actinomycetes</taxon>
        <taxon>Micromonosporales</taxon>
        <taxon>Micromonosporaceae</taxon>
        <taxon>Micromonospora</taxon>
    </lineage>
</organism>
<protein>
    <recommendedName>
        <fullName evidence="4">Secreted protein</fullName>
    </recommendedName>
</protein>
<feature type="signal peptide" evidence="1">
    <location>
        <begin position="1"/>
        <end position="35"/>
    </location>
</feature>
<gene>
    <name evidence="2" type="ORF">GCM10023176_08000</name>
</gene>
<evidence type="ECO:0008006" key="4">
    <source>
        <dbReference type="Google" id="ProtNLM"/>
    </source>
</evidence>
<evidence type="ECO:0000256" key="1">
    <source>
        <dbReference type="SAM" id="SignalP"/>
    </source>
</evidence>